<reference evidence="1 2" key="1">
    <citation type="journal article" date="2013" name="Proc. Natl. Acad. Sci. U.S.A.">
        <title>Genome of an arbuscular mycorrhizal fungus provides insight into the oldest plant symbiosis.</title>
        <authorList>
            <person name="Tisserant E."/>
            <person name="Malbreil M."/>
            <person name="Kuo A."/>
            <person name="Kohler A."/>
            <person name="Symeonidi A."/>
            <person name="Balestrini R."/>
            <person name="Charron P."/>
            <person name="Duensing N."/>
            <person name="Frei Dit Frey N."/>
            <person name="Gianinazzi-Pearson V."/>
            <person name="Gilbert L.B."/>
            <person name="Handa Y."/>
            <person name="Herr J.R."/>
            <person name="Hijri M."/>
            <person name="Koul R."/>
            <person name="Kawaguchi M."/>
            <person name="Krajinski F."/>
            <person name="Lammers P.J."/>
            <person name="Masclaux F.G."/>
            <person name="Murat C."/>
            <person name="Morin E."/>
            <person name="Ndikumana S."/>
            <person name="Pagni M."/>
            <person name="Petitpierre D."/>
            <person name="Requena N."/>
            <person name="Rosikiewicz P."/>
            <person name="Riley R."/>
            <person name="Saito K."/>
            <person name="San Clemente H."/>
            <person name="Shapiro H."/>
            <person name="van Tuinen D."/>
            <person name="Becard G."/>
            <person name="Bonfante P."/>
            <person name="Paszkowski U."/>
            <person name="Shachar-Hill Y.Y."/>
            <person name="Tuskan G.A."/>
            <person name="Young P.W."/>
            <person name="Sanders I.R."/>
            <person name="Henrissat B."/>
            <person name="Rensing S.A."/>
            <person name="Grigoriev I.V."/>
            <person name="Corradi N."/>
            <person name="Roux C."/>
            <person name="Martin F."/>
        </authorList>
    </citation>
    <scope>NUCLEOTIDE SEQUENCE [LARGE SCALE GENOMIC DNA]</scope>
    <source>
        <strain evidence="1 2">DAOM 197198</strain>
    </source>
</reference>
<accession>A0A2P4PBV6</accession>
<dbReference type="AlphaFoldDB" id="A0A2P4PBV6"/>
<reference evidence="1 2" key="2">
    <citation type="journal article" date="2018" name="New Phytol.">
        <title>High intraspecific genome diversity in the model arbuscular mycorrhizal symbiont Rhizophagus irregularis.</title>
        <authorList>
            <person name="Chen E.C.H."/>
            <person name="Morin E."/>
            <person name="Beaudet D."/>
            <person name="Noel J."/>
            <person name="Yildirir G."/>
            <person name="Ndikumana S."/>
            <person name="Charron P."/>
            <person name="St-Onge C."/>
            <person name="Giorgi J."/>
            <person name="Kruger M."/>
            <person name="Marton T."/>
            <person name="Ropars J."/>
            <person name="Grigoriev I.V."/>
            <person name="Hainaut M."/>
            <person name="Henrissat B."/>
            <person name="Roux C."/>
            <person name="Martin F."/>
            <person name="Corradi N."/>
        </authorList>
    </citation>
    <scope>NUCLEOTIDE SEQUENCE [LARGE SCALE GENOMIC DNA]</scope>
    <source>
        <strain evidence="1 2">DAOM 197198</strain>
    </source>
</reference>
<protein>
    <submittedName>
        <fullName evidence="1">Uncharacterized protein</fullName>
    </submittedName>
</protein>
<evidence type="ECO:0000313" key="1">
    <source>
        <dbReference type="EMBL" id="POG62874.1"/>
    </source>
</evidence>
<organism evidence="1 2">
    <name type="scientific">Rhizophagus irregularis (strain DAOM 181602 / DAOM 197198 / MUCL 43194)</name>
    <name type="common">Arbuscular mycorrhizal fungus</name>
    <name type="synonym">Glomus intraradices</name>
    <dbReference type="NCBI Taxonomy" id="747089"/>
    <lineage>
        <taxon>Eukaryota</taxon>
        <taxon>Fungi</taxon>
        <taxon>Fungi incertae sedis</taxon>
        <taxon>Mucoromycota</taxon>
        <taxon>Glomeromycotina</taxon>
        <taxon>Glomeromycetes</taxon>
        <taxon>Glomerales</taxon>
        <taxon>Glomeraceae</taxon>
        <taxon>Rhizophagus</taxon>
    </lineage>
</organism>
<dbReference type="EMBL" id="AUPC02000285">
    <property type="protein sequence ID" value="POG62874.1"/>
    <property type="molecule type" value="Genomic_DNA"/>
</dbReference>
<comment type="caution">
    <text evidence="1">The sequence shown here is derived from an EMBL/GenBank/DDBJ whole genome shotgun (WGS) entry which is preliminary data.</text>
</comment>
<name>A0A2P4PBV6_RHIID</name>
<proteinExistence type="predicted"/>
<dbReference type="VEuPathDB" id="FungiDB:RhiirFUN_022456"/>
<dbReference type="Proteomes" id="UP000018888">
    <property type="component" value="Unassembled WGS sequence"/>
</dbReference>
<gene>
    <name evidence="1" type="ORF">GLOIN_2v1485102</name>
</gene>
<keyword evidence="2" id="KW-1185">Reference proteome</keyword>
<sequence>MTNYTIGIGYICASVMENGVKDKDQKPNPREAIIVVPAKTRAIVCRKKYNGVLTIKNMVNKDKSEKPQLQSIQEKLRIWIDRYGYDLEDEDGRKEEQNIFRSMSKKIQKYFNKEFKGRIFSEYPKEEIEKALDYVVLQK</sequence>
<evidence type="ECO:0000313" key="2">
    <source>
        <dbReference type="Proteomes" id="UP000018888"/>
    </source>
</evidence>